<evidence type="ECO:0000256" key="2">
    <source>
        <dbReference type="ARBA" id="ARBA00022801"/>
    </source>
</evidence>
<evidence type="ECO:0000313" key="7">
    <source>
        <dbReference type="Ensembl" id="ENSPNYP00000016840.1"/>
    </source>
</evidence>
<proteinExistence type="predicted"/>
<dbReference type="GO" id="GO:0004252">
    <property type="term" value="F:serine-type endopeptidase activity"/>
    <property type="evidence" value="ECO:0007669"/>
    <property type="project" value="InterPro"/>
</dbReference>
<accession>A0A3B4G1S8</accession>
<dbReference type="AlphaFoldDB" id="A0A3B4G1S8"/>
<dbReference type="Pfam" id="PF00089">
    <property type="entry name" value="Trypsin"/>
    <property type="match status" value="1"/>
</dbReference>
<evidence type="ECO:0000259" key="6">
    <source>
        <dbReference type="PROSITE" id="PS50240"/>
    </source>
</evidence>
<evidence type="ECO:0000256" key="1">
    <source>
        <dbReference type="ARBA" id="ARBA00022670"/>
    </source>
</evidence>
<dbReference type="InterPro" id="IPR018114">
    <property type="entry name" value="TRYPSIN_HIS"/>
</dbReference>
<dbReference type="SMART" id="SM00020">
    <property type="entry name" value="Tryp_SPc"/>
    <property type="match status" value="1"/>
</dbReference>
<dbReference type="PANTHER" id="PTHR24252:SF7">
    <property type="entry name" value="HYALIN"/>
    <property type="match status" value="1"/>
</dbReference>
<dbReference type="InterPro" id="IPR001314">
    <property type="entry name" value="Peptidase_S1A"/>
</dbReference>
<dbReference type="CDD" id="cd00190">
    <property type="entry name" value="Tryp_SPc"/>
    <property type="match status" value="1"/>
</dbReference>
<dbReference type="STRING" id="303518.ENSPNYP00000016840"/>
<dbReference type="PRINTS" id="PR00722">
    <property type="entry name" value="CHYMOTRYPSIN"/>
</dbReference>
<dbReference type="InterPro" id="IPR043504">
    <property type="entry name" value="Peptidase_S1_PA_chymotrypsin"/>
</dbReference>
<keyword evidence="4" id="KW-1015">Disulfide bond</keyword>
<keyword evidence="3 5" id="KW-0720">Serine protease</keyword>
<dbReference type="InterPro" id="IPR009003">
    <property type="entry name" value="Peptidase_S1_PA"/>
</dbReference>
<sequence>MSLPTVCGQAPLNTKIVGGQDAPAGAWPWQVSLQTSGRHFCGGSLINNEWILTAAHCFPNTPSQLTVHLGYESLQSTNTNGVSRSVSQIIIHSQYNSNSNNNDIALLRLSSTVDFTDYIRPVCLAEEGSDFPAETTTWVTGWGDIRDGVSLPSPGTLQEVSIPIVSNTDCNDAYNGRITSNMMCAGVAQGGKDSCQGDSGGPLVVKNSSVWVQAGVVSFGIGCAQPNFPGVYTRVSQYQSWINSQITSNQPGFITFVPSSDSVCSCKKMYCNHFILHDNREDVGLWPSSE</sequence>
<keyword evidence="1 5" id="KW-0645">Protease</keyword>
<dbReference type="InterPro" id="IPR033116">
    <property type="entry name" value="TRYPSIN_SER"/>
</dbReference>
<dbReference type="PROSITE" id="PS00135">
    <property type="entry name" value="TRYPSIN_SER"/>
    <property type="match status" value="1"/>
</dbReference>
<dbReference type="SUPFAM" id="SSF50494">
    <property type="entry name" value="Trypsin-like serine proteases"/>
    <property type="match status" value="1"/>
</dbReference>
<evidence type="ECO:0000256" key="4">
    <source>
        <dbReference type="ARBA" id="ARBA00023157"/>
    </source>
</evidence>
<organism evidence="7">
    <name type="scientific">Pundamilia nyererei</name>
    <dbReference type="NCBI Taxonomy" id="303518"/>
    <lineage>
        <taxon>Eukaryota</taxon>
        <taxon>Metazoa</taxon>
        <taxon>Chordata</taxon>
        <taxon>Craniata</taxon>
        <taxon>Vertebrata</taxon>
        <taxon>Euteleostomi</taxon>
        <taxon>Actinopterygii</taxon>
        <taxon>Neopterygii</taxon>
        <taxon>Teleostei</taxon>
        <taxon>Neoteleostei</taxon>
        <taxon>Acanthomorphata</taxon>
        <taxon>Ovalentaria</taxon>
        <taxon>Cichlomorphae</taxon>
        <taxon>Cichliformes</taxon>
        <taxon>Cichlidae</taxon>
        <taxon>African cichlids</taxon>
        <taxon>Pseudocrenilabrinae</taxon>
        <taxon>Haplochromini</taxon>
        <taxon>Pundamilia</taxon>
    </lineage>
</organism>
<keyword evidence="2 5" id="KW-0378">Hydrolase</keyword>
<dbReference type="PROSITE" id="PS50240">
    <property type="entry name" value="TRYPSIN_DOM"/>
    <property type="match status" value="1"/>
</dbReference>
<dbReference type="Ensembl" id="ENSPNYT00000017262.1">
    <property type="protein sequence ID" value="ENSPNYP00000016840.1"/>
    <property type="gene ID" value="ENSPNYG00000012764.1"/>
</dbReference>
<dbReference type="GeneTree" id="ENSGT00940000163852"/>
<evidence type="ECO:0000256" key="5">
    <source>
        <dbReference type="RuleBase" id="RU363034"/>
    </source>
</evidence>
<protein>
    <submittedName>
        <fullName evidence="7">Serine protease 60.2</fullName>
    </submittedName>
</protein>
<dbReference type="PANTHER" id="PTHR24252">
    <property type="entry name" value="ACROSIN-RELATED"/>
    <property type="match status" value="1"/>
</dbReference>
<dbReference type="FunFam" id="2.40.10.10:FF:000057">
    <property type="entry name" value="Zgc:100868"/>
    <property type="match status" value="1"/>
</dbReference>
<dbReference type="GO" id="GO:0006508">
    <property type="term" value="P:proteolysis"/>
    <property type="evidence" value="ECO:0007669"/>
    <property type="project" value="UniProtKB-KW"/>
</dbReference>
<reference evidence="7" key="1">
    <citation type="submission" date="2023-09" db="UniProtKB">
        <authorList>
            <consortium name="Ensembl"/>
        </authorList>
    </citation>
    <scope>IDENTIFICATION</scope>
</reference>
<dbReference type="InterPro" id="IPR001254">
    <property type="entry name" value="Trypsin_dom"/>
</dbReference>
<dbReference type="PROSITE" id="PS00134">
    <property type="entry name" value="TRYPSIN_HIS"/>
    <property type="match status" value="1"/>
</dbReference>
<dbReference type="Gene3D" id="2.40.10.10">
    <property type="entry name" value="Trypsin-like serine proteases"/>
    <property type="match status" value="1"/>
</dbReference>
<name>A0A3B4G1S8_9CICH</name>
<evidence type="ECO:0000256" key="3">
    <source>
        <dbReference type="ARBA" id="ARBA00022825"/>
    </source>
</evidence>
<feature type="domain" description="Peptidase S1" evidence="6">
    <location>
        <begin position="16"/>
        <end position="247"/>
    </location>
</feature>